<dbReference type="PANTHER" id="PTHR43065:SF42">
    <property type="entry name" value="TWO-COMPONENT SENSOR PPRA"/>
    <property type="match status" value="1"/>
</dbReference>
<evidence type="ECO:0000256" key="1">
    <source>
        <dbReference type="ARBA" id="ARBA00000085"/>
    </source>
</evidence>
<dbReference type="PROSITE" id="PS50113">
    <property type="entry name" value="PAC"/>
    <property type="match status" value="1"/>
</dbReference>
<dbReference type="Gene3D" id="3.30.450.20">
    <property type="entry name" value="PAS domain"/>
    <property type="match status" value="5"/>
</dbReference>
<dbReference type="CDD" id="cd00130">
    <property type="entry name" value="PAS"/>
    <property type="match status" value="2"/>
</dbReference>
<dbReference type="EC" id="2.7.13.3" evidence="3"/>
<dbReference type="NCBIfam" id="TIGR00229">
    <property type="entry name" value="sensory_box"/>
    <property type="match status" value="2"/>
</dbReference>
<dbReference type="InterPro" id="IPR033479">
    <property type="entry name" value="dCache_1"/>
</dbReference>
<dbReference type="PANTHER" id="PTHR43065">
    <property type="entry name" value="SENSOR HISTIDINE KINASE"/>
    <property type="match status" value="1"/>
</dbReference>
<evidence type="ECO:0000256" key="7">
    <source>
        <dbReference type="ARBA" id="ARBA00023136"/>
    </source>
</evidence>
<evidence type="ECO:0000256" key="5">
    <source>
        <dbReference type="ARBA" id="ARBA00022692"/>
    </source>
</evidence>
<comment type="catalytic activity">
    <reaction evidence="1">
        <text>ATP + protein L-histidine = ADP + protein N-phospho-L-histidine.</text>
        <dbReference type="EC" id="2.7.13.3"/>
    </reaction>
</comment>
<keyword evidence="8" id="KW-0175">Coiled coil</keyword>
<dbReference type="Pfam" id="PF02518">
    <property type="entry name" value="HATPase_c"/>
    <property type="match status" value="1"/>
</dbReference>
<dbReference type="InterPro" id="IPR004358">
    <property type="entry name" value="Sig_transdc_His_kin-like_C"/>
</dbReference>
<proteinExistence type="predicted"/>
<dbReference type="Proteomes" id="UP000663570">
    <property type="component" value="Chromosome"/>
</dbReference>
<protein>
    <recommendedName>
        <fullName evidence="3">histidine kinase</fullName>
        <ecNumber evidence="3">2.7.13.3</ecNumber>
    </recommendedName>
</protein>
<dbReference type="InterPro" id="IPR003594">
    <property type="entry name" value="HATPase_dom"/>
</dbReference>
<dbReference type="InterPro" id="IPR036097">
    <property type="entry name" value="HisK_dim/P_sf"/>
</dbReference>
<evidence type="ECO:0000256" key="3">
    <source>
        <dbReference type="ARBA" id="ARBA00012438"/>
    </source>
</evidence>
<keyword evidence="7 9" id="KW-0472">Membrane</keyword>
<feature type="coiled-coil region" evidence="8">
    <location>
        <begin position="882"/>
        <end position="923"/>
    </location>
</feature>
<evidence type="ECO:0000256" key="9">
    <source>
        <dbReference type="SAM" id="Phobius"/>
    </source>
</evidence>
<evidence type="ECO:0000256" key="2">
    <source>
        <dbReference type="ARBA" id="ARBA00004651"/>
    </source>
</evidence>
<dbReference type="InterPro" id="IPR035965">
    <property type="entry name" value="PAS-like_dom_sf"/>
</dbReference>
<dbReference type="PROSITE" id="PS50109">
    <property type="entry name" value="HIS_KIN"/>
    <property type="match status" value="1"/>
</dbReference>
<evidence type="ECO:0000256" key="6">
    <source>
        <dbReference type="ARBA" id="ARBA00022989"/>
    </source>
</evidence>
<keyword evidence="6 9" id="KW-1133">Transmembrane helix</keyword>
<dbReference type="PRINTS" id="PR00344">
    <property type="entry name" value="BCTRLSENSOR"/>
</dbReference>
<dbReference type="RefSeq" id="WP_206256109.1">
    <property type="nucleotide sequence ID" value="NZ_CP071060.1"/>
</dbReference>
<organism evidence="13 14">
    <name type="scientific">Niveibacterium microcysteis</name>
    <dbReference type="NCBI Taxonomy" id="2811415"/>
    <lineage>
        <taxon>Bacteria</taxon>
        <taxon>Pseudomonadati</taxon>
        <taxon>Pseudomonadota</taxon>
        <taxon>Betaproteobacteria</taxon>
        <taxon>Rhodocyclales</taxon>
        <taxon>Rhodocyclaceae</taxon>
        <taxon>Niveibacterium</taxon>
    </lineage>
</organism>
<dbReference type="CDD" id="cd18773">
    <property type="entry name" value="PDC1_HK_sensor"/>
    <property type="match status" value="1"/>
</dbReference>
<evidence type="ECO:0000259" key="11">
    <source>
        <dbReference type="PROSITE" id="PS50112"/>
    </source>
</evidence>
<dbReference type="Gene3D" id="1.10.287.130">
    <property type="match status" value="1"/>
</dbReference>
<dbReference type="SMART" id="SM00387">
    <property type="entry name" value="HATPase_c"/>
    <property type="match status" value="1"/>
</dbReference>
<dbReference type="SUPFAM" id="SSF55874">
    <property type="entry name" value="ATPase domain of HSP90 chaperone/DNA topoisomerase II/histidine kinase"/>
    <property type="match status" value="1"/>
</dbReference>
<keyword evidence="14" id="KW-1185">Reference proteome</keyword>
<evidence type="ECO:0000259" key="10">
    <source>
        <dbReference type="PROSITE" id="PS50109"/>
    </source>
</evidence>
<evidence type="ECO:0000256" key="4">
    <source>
        <dbReference type="ARBA" id="ARBA00022475"/>
    </source>
</evidence>
<dbReference type="InterPro" id="IPR000014">
    <property type="entry name" value="PAS"/>
</dbReference>
<dbReference type="Pfam" id="PF02743">
    <property type="entry name" value="dCache_1"/>
    <property type="match status" value="1"/>
</dbReference>
<dbReference type="InterPro" id="IPR001610">
    <property type="entry name" value="PAC"/>
</dbReference>
<dbReference type="SMART" id="SM00086">
    <property type="entry name" value="PAC"/>
    <property type="match status" value="2"/>
</dbReference>
<sequence length="1166" mass="125427">MSRRISLRRILSWQFAAAGLLPLVLVIVALLGYLLPSFERTLRARDQVLANAITEQVMSFLAAPSQGLDTGAAMLRKDLPLSQITSMFDALAAARGQTGALMLIDFEGRVASVGLPERWQAYRDNFIGLSLGSQPYVRKALRDNRPVWSETYLSPVGGQISVALAVPVDGQVLVAEVDVDRLSQSVAALRQGGNVLAVLVDRAGRVIAHPDSAKAREQVNLSDIELVRKGLRGESATGRFTLDGRDYLGSAVPIPALGWAALIGQPTDEVLGPLYAAAGITLIGMLLAAGLLLYVGNRTAGRVAGRLNLVAARGRAIADGRQPGALPPTRVSEFAQIGDSLDTIFERLRSREGEVRAGAERLRTLLEGAPMGVIEVRVEPAGRLVVLGANPLVGRVLQTDVDATLGHSLQGAYPGFDNTVVDHACQRVVQEGGNVALPGYEYSAAGCERVLDLVIFRHHAGVVALCFHDVTERVAAERALRDSELRFSAAFLAVPDYVTLSRVSDGTIYDANEAFERITGIPRGSAIGRTSVELGIFVRPEQRAEIGKRVSACGRVDRFPVEMRRADGEVFEGVVSAREVNIGGESCMVAVMRDETEVRRAQRALAGLAAVAGGSSLRSLLDAAVEGVGSGAVAALACAVSDDAVELSGLLSVDGEELLGRIHSPAVAVAVRGGSFAEWMPTAADAASLAPLLGVRAYHLIVAPVSSEARGADALLVAVPRALEYPETSRSLIRMVAERIGQEFARLRAEDDLRRSQQLFSQLFHASPVALSVSAMPGHKLLDCNDVWCHQFGYSVEEVVGHTGLELNLWVNESEREALLEDLVQRGESADREAWMRRRDGSEILCTVSARVMRDGERTLVILSLIDVTASRRNEQAVRQINATLEQRVSERTAQLTRANRDLSEALSHLEQAKDELVQSEKMAALGSIVAGVAHELNTPIGNCLTVTSTLSEATSELVREAREGLRRSTLHEYLVTAEQASDILLRNLSRAAELVASFKQVAVDRASSNRRSFRVAEVMDETLLMLRPTLKLKPYEVETTIESDLSMDSFPGPLGQVLTNLVNNAIVHGFDGRTEGRVRIEARADGEHQIRISVRDDGIGMSEAMQRRVFDPFFTTKLGRGGSGLGMHIVHTIVTGLLGGTVELQSAEGQGTTVTLVVPKVAPPQ</sequence>
<dbReference type="SUPFAM" id="SSF47384">
    <property type="entry name" value="Homodimeric domain of signal transducing histidine kinase"/>
    <property type="match status" value="1"/>
</dbReference>
<evidence type="ECO:0000256" key="8">
    <source>
        <dbReference type="SAM" id="Coils"/>
    </source>
</evidence>
<evidence type="ECO:0000313" key="14">
    <source>
        <dbReference type="Proteomes" id="UP000663570"/>
    </source>
</evidence>
<evidence type="ECO:0000313" key="13">
    <source>
        <dbReference type="EMBL" id="QSI78714.1"/>
    </source>
</evidence>
<gene>
    <name evidence="13" type="ORF">JY500_08950</name>
</gene>
<accession>A0ABX7MAF1</accession>
<feature type="domain" description="PAS" evidence="11">
    <location>
        <begin position="505"/>
        <end position="546"/>
    </location>
</feature>
<evidence type="ECO:0000259" key="12">
    <source>
        <dbReference type="PROSITE" id="PS50113"/>
    </source>
</evidence>
<dbReference type="SUPFAM" id="SSF55785">
    <property type="entry name" value="PYP-like sensor domain (PAS domain)"/>
    <property type="match status" value="3"/>
</dbReference>
<dbReference type="Pfam" id="PF13426">
    <property type="entry name" value="PAS_9"/>
    <property type="match status" value="2"/>
</dbReference>
<dbReference type="EMBL" id="CP071060">
    <property type="protein sequence ID" value="QSI78714.1"/>
    <property type="molecule type" value="Genomic_DNA"/>
</dbReference>
<reference evidence="13 14" key="1">
    <citation type="submission" date="2021-02" db="EMBL/GenBank/DDBJ databases">
        <title>Niveibacterium changnyeongensis HC41.</title>
        <authorList>
            <person name="Kang M."/>
        </authorList>
    </citation>
    <scope>NUCLEOTIDE SEQUENCE [LARGE SCALE GENOMIC DNA]</scope>
    <source>
        <strain evidence="13 14">HC41</strain>
    </source>
</reference>
<comment type="subcellular location">
    <subcellularLocation>
        <location evidence="2">Cell membrane</location>
        <topology evidence="2">Multi-pass membrane protein</topology>
    </subcellularLocation>
</comment>
<dbReference type="InterPro" id="IPR036890">
    <property type="entry name" value="HATPase_C_sf"/>
</dbReference>
<dbReference type="InterPro" id="IPR000700">
    <property type="entry name" value="PAS-assoc_C"/>
</dbReference>
<keyword evidence="4" id="KW-1003">Cell membrane</keyword>
<feature type="domain" description="Histidine kinase" evidence="10">
    <location>
        <begin position="932"/>
        <end position="1163"/>
    </location>
</feature>
<dbReference type="PROSITE" id="PS50112">
    <property type="entry name" value="PAS"/>
    <property type="match status" value="1"/>
</dbReference>
<keyword evidence="5 9" id="KW-0812">Transmembrane</keyword>
<feature type="transmembrane region" description="Helical" evidence="9">
    <location>
        <begin position="12"/>
        <end position="35"/>
    </location>
</feature>
<dbReference type="Gene3D" id="3.30.565.10">
    <property type="entry name" value="Histidine kinase-like ATPase, C-terminal domain"/>
    <property type="match status" value="1"/>
</dbReference>
<feature type="domain" description="PAC" evidence="12">
    <location>
        <begin position="830"/>
        <end position="880"/>
    </location>
</feature>
<dbReference type="SMART" id="SM00091">
    <property type="entry name" value="PAS"/>
    <property type="match status" value="3"/>
</dbReference>
<dbReference type="InterPro" id="IPR005467">
    <property type="entry name" value="His_kinase_dom"/>
</dbReference>
<dbReference type="CDD" id="cd12912">
    <property type="entry name" value="PDC2_MCP_like"/>
    <property type="match status" value="1"/>
</dbReference>
<name>A0ABX7MAF1_9RHOO</name>